<comment type="function">
    <text evidence="3">Required for maturation of urease via the functional incorporation of the urease nickel metallocenter.</text>
</comment>
<evidence type="ECO:0000256" key="1">
    <source>
        <dbReference type="ARBA" id="ARBA00022988"/>
    </source>
</evidence>
<dbReference type="HAMAP" id="MF_01385">
    <property type="entry name" value="UreF"/>
    <property type="match status" value="1"/>
</dbReference>
<reference evidence="4 5" key="1">
    <citation type="submission" date="2018-01" db="EMBL/GenBank/DDBJ databases">
        <title>Twenty Corynebacterium bovis Genomes.</title>
        <authorList>
            <person name="Gulvik C.A."/>
        </authorList>
    </citation>
    <scope>NUCLEOTIDE SEQUENCE [LARGE SCALE GENOMIC DNA]</scope>
    <source>
        <strain evidence="4 5">16-2004</strain>
    </source>
</reference>
<protein>
    <recommendedName>
        <fullName evidence="3">Urease accessory protein UreF</fullName>
    </recommendedName>
</protein>
<dbReference type="RefSeq" id="WP_125174951.1">
    <property type="nucleotide sequence ID" value="NZ_JBHYBM010000117.1"/>
</dbReference>
<comment type="caution">
    <text evidence="4">The sequence shown here is derived from an EMBL/GenBank/DDBJ whole genome shotgun (WGS) entry which is preliminary data.</text>
</comment>
<comment type="subcellular location">
    <subcellularLocation>
        <location evidence="3">Cytoplasm</location>
    </subcellularLocation>
</comment>
<dbReference type="GO" id="GO:0016151">
    <property type="term" value="F:nickel cation binding"/>
    <property type="evidence" value="ECO:0007669"/>
    <property type="project" value="UniProtKB-UniRule"/>
</dbReference>
<comment type="subunit">
    <text evidence="3">UreD, UreF and UreG form a complex that acts as a GTP-hydrolysis-dependent molecular chaperone, activating the urease apoprotein by helping to assemble the nickel containing metallocenter of UreC. The UreE protein probably delivers the nickel.</text>
</comment>
<dbReference type="InterPro" id="IPR002639">
    <property type="entry name" value="UreF"/>
</dbReference>
<keyword evidence="3" id="KW-0963">Cytoplasm</keyword>
<dbReference type="Proteomes" id="UP000278422">
    <property type="component" value="Unassembled WGS sequence"/>
</dbReference>
<accession>A0A3R8QKW2</accession>
<dbReference type="Pfam" id="PF01730">
    <property type="entry name" value="UreF"/>
    <property type="match status" value="1"/>
</dbReference>
<dbReference type="Gene3D" id="1.10.4190.10">
    <property type="entry name" value="Urease accessory protein UreF"/>
    <property type="match status" value="1"/>
</dbReference>
<evidence type="ECO:0000313" key="4">
    <source>
        <dbReference type="EMBL" id="RRQ04663.1"/>
    </source>
</evidence>
<dbReference type="PANTHER" id="PTHR33620">
    <property type="entry name" value="UREASE ACCESSORY PROTEIN F"/>
    <property type="match status" value="1"/>
</dbReference>
<sequence>MDDHAPSSLFPLLQAVIYGDSAYPSGRYTLSHGLEGLVGTGRVTGADGSGKVLDDHLRYTAGPGDAVATACAALLATAPAHRDRPVDDRMKELVRLDAELSATKITAELRRASTRVGRQTLMVHGQVRDRSAGECPAPPRSVTDLLDVFARAARERRTAANQAVAMGLIHSANGLSPLEGVAVELLGLAVGWSSAALRLRQCDHVRAQAMVARSLPVISEVATASVRAAEAALADGSFRLIGRASPGSDLASAAHETAPARLFMS</sequence>
<dbReference type="PIRSF" id="PIRSF009467">
    <property type="entry name" value="Ureas_acces_UreF"/>
    <property type="match status" value="1"/>
</dbReference>
<proteinExistence type="inferred from homology"/>
<evidence type="ECO:0000256" key="3">
    <source>
        <dbReference type="HAMAP-Rule" id="MF_01385"/>
    </source>
</evidence>
<keyword evidence="2 3" id="KW-0143">Chaperone</keyword>
<name>A0A3R8QKW2_9CORY</name>
<comment type="similarity">
    <text evidence="3">Belongs to the UreF family.</text>
</comment>
<dbReference type="GO" id="GO:0005737">
    <property type="term" value="C:cytoplasm"/>
    <property type="evidence" value="ECO:0007669"/>
    <property type="project" value="UniProtKB-SubCell"/>
</dbReference>
<keyword evidence="1 3" id="KW-0996">Nickel insertion</keyword>
<dbReference type="AlphaFoldDB" id="A0A3R8QKW2"/>
<keyword evidence="5" id="KW-1185">Reference proteome</keyword>
<dbReference type="EMBL" id="PQNQ01000007">
    <property type="protein sequence ID" value="RRQ04663.1"/>
    <property type="molecule type" value="Genomic_DNA"/>
</dbReference>
<organism evidence="4 5">
    <name type="scientific">Corynebacterium bovis</name>
    <dbReference type="NCBI Taxonomy" id="36808"/>
    <lineage>
        <taxon>Bacteria</taxon>
        <taxon>Bacillati</taxon>
        <taxon>Actinomycetota</taxon>
        <taxon>Actinomycetes</taxon>
        <taxon>Mycobacteriales</taxon>
        <taxon>Corynebacteriaceae</taxon>
        <taxon>Corynebacterium</taxon>
    </lineage>
</organism>
<evidence type="ECO:0000313" key="5">
    <source>
        <dbReference type="Proteomes" id="UP000278422"/>
    </source>
</evidence>
<evidence type="ECO:0000256" key="2">
    <source>
        <dbReference type="ARBA" id="ARBA00023186"/>
    </source>
</evidence>
<gene>
    <name evidence="3" type="primary">ureF</name>
    <name evidence="4" type="ORF">CXF42_03750</name>
</gene>
<dbReference type="InterPro" id="IPR038277">
    <property type="entry name" value="UreF_sf"/>
</dbReference>
<dbReference type="PANTHER" id="PTHR33620:SF1">
    <property type="entry name" value="UREASE ACCESSORY PROTEIN F"/>
    <property type="match status" value="1"/>
</dbReference>